<feature type="non-terminal residue" evidence="1">
    <location>
        <position position="1"/>
    </location>
</feature>
<comment type="caution">
    <text evidence="1">The sequence shown here is derived from an EMBL/GenBank/DDBJ whole genome shotgun (WGS) entry which is preliminary data.</text>
</comment>
<accession>T1B0T7</accession>
<reference evidence="1" key="2">
    <citation type="journal article" date="2014" name="ISME J.">
        <title>Microbial stratification in low pH oxic and suboxic macroscopic growths along an acid mine drainage.</title>
        <authorList>
            <person name="Mendez-Garcia C."/>
            <person name="Mesa V."/>
            <person name="Sprenger R.R."/>
            <person name="Richter M."/>
            <person name="Diez M.S."/>
            <person name="Solano J."/>
            <person name="Bargiela R."/>
            <person name="Golyshina O.V."/>
            <person name="Manteca A."/>
            <person name="Ramos J.L."/>
            <person name="Gallego J.R."/>
            <person name="Llorente I."/>
            <person name="Martins Dos Santos V.A."/>
            <person name="Jensen O.N."/>
            <person name="Pelaez A.I."/>
            <person name="Sanchez J."/>
            <person name="Ferrer M."/>
        </authorList>
    </citation>
    <scope>NUCLEOTIDE SEQUENCE</scope>
</reference>
<gene>
    <name evidence="1" type="ORF">B2A_08202</name>
</gene>
<dbReference type="AlphaFoldDB" id="T1B0T7"/>
<sequence length="150" mass="17529">RRWWRQFGVRHYPTARRLFICADSGGSNAARSRAWKYNLQKFSDEAELEIAVSHYPPGTSKWNKIEHRMFSFISMNWKGEPLVSFETVVEMIGATKTKQGLRVKAVLDKSRFETGLKISREQMEALNIQPHRQNPEWNYSLLPRSGQSRT</sequence>
<dbReference type="Pfam" id="PF07592">
    <property type="entry name" value="DDE_Tnp_ISAZ013"/>
    <property type="match status" value="1"/>
</dbReference>
<dbReference type="InterPro" id="IPR011518">
    <property type="entry name" value="Transposase_36"/>
</dbReference>
<protein>
    <submittedName>
        <fullName evidence="1">Transposase, Rhodopirellula-type</fullName>
    </submittedName>
</protein>
<organism evidence="1">
    <name type="scientific">mine drainage metagenome</name>
    <dbReference type="NCBI Taxonomy" id="410659"/>
    <lineage>
        <taxon>unclassified sequences</taxon>
        <taxon>metagenomes</taxon>
        <taxon>ecological metagenomes</taxon>
    </lineage>
</organism>
<proteinExistence type="predicted"/>
<dbReference type="NCBIfam" id="NF033519">
    <property type="entry name" value="transpos_ISAzo13"/>
    <property type="match status" value="1"/>
</dbReference>
<name>T1B0T7_9ZZZZ</name>
<reference evidence="1" key="1">
    <citation type="submission" date="2013-08" db="EMBL/GenBank/DDBJ databases">
        <authorList>
            <person name="Mendez C."/>
            <person name="Richter M."/>
            <person name="Ferrer M."/>
            <person name="Sanchez J."/>
        </authorList>
    </citation>
    <scope>NUCLEOTIDE SEQUENCE</scope>
</reference>
<dbReference type="EMBL" id="AUZZ01005899">
    <property type="protein sequence ID" value="EQD47960.1"/>
    <property type="molecule type" value="Genomic_DNA"/>
</dbReference>
<evidence type="ECO:0000313" key="1">
    <source>
        <dbReference type="EMBL" id="EQD47960.1"/>
    </source>
</evidence>